<dbReference type="SMART" id="SM00388">
    <property type="entry name" value="HisKA"/>
    <property type="match status" value="1"/>
</dbReference>
<dbReference type="CDD" id="cd00130">
    <property type="entry name" value="PAS"/>
    <property type="match status" value="1"/>
</dbReference>
<feature type="domain" description="PAC" evidence="2">
    <location>
        <begin position="145"/>
        <end position="198"/>
    </location>
</feature>
<feature type="domain" description="PAS" evidence="1">
    <location>
        <begin position="108"/>
        <end position="145"/>
    </location>
</feature>
<dbReference type="PROSITE" id="PS50113">
    <property type="entry name" value="PAC"/>
    <property type="match status" value="1"/>
</dbReference>
<dbReference type="EMBL" id="DSYZ01000057">
    <property type="protein sequence ID" value="HGT82579.1"/>
    <property type="molecule type" value="Genomic_DNA"/>
</dbReference>
<dbReference type="InterPro" id="IPR000014">
    <property type="entry name" value="PAS"/>
</dbReference>
<dbReference type="Pfam" id="PF08448">
    <property type="entry name" value="PAS_4"/>
    <property type="match status" value="1"/>
</dbReference>
<dbReference type="AlphaFoldDB" id="A0A7J3M1B5"/>
<comment type="caution">
    <text evidence="3">The sequence shown here is derived from an EMBL/GenBank/DDBJ whole genome shotgun (WGS) entry which is preliminary data.</text>
</comment>
<accession>A0A7J3M1B5</accession>
<dbReference type="NCBIfam" id="TIGR00229">
    <property type="entry name" value="sensory_box"/>
    <property type="match status" value="1"/>
</dbReference>
<organism evidence="3">
    <name type="scientific">Archaeoglobus fulgidus</name>
    <dbReference type="NCBI Taxonomy" id="2234"/>
    <lineage>
        <taxon>Archaea</taxon>
        <taxon>Methanobacteriati</taxon>
        <taxon>Methanobacteriota</taxon>
        <taxon>Archaeoglobi</taxon>
        <taxon>Archaeoglobales</taxon>
        <taxon>Archaeoglobaceae</taxon>
        <taxon>Archaeoglobus</taxon>
    </lineage>
</organism>
<dbReference type="InterPro" id="IPR013656">
    <property type="entry name" value="PAS_4"/>
</dbReference>
<evidence type="ECO:0000259" key="1">
    <source>
        <dbReference type="PROSITE" id="PS50112"/>
    </source>
</evidence>
<dbReference type="PROSITE" id="PS50112">
    <property type="entry name" value="PAS"/>
    <property type="match status" value="1"/>
</dbReference>
<dbReference type="Gene3D" id="3.30.450.20">
    <property type="entry name" value="PAS domain"/>
    <property type="match status" value="1"/>
</dbReference>
<dbReference type="GO" id="GO:0000155">
    <property type="term" value="F:phosphorelay sensor kinase activity"/>
    <property type="evidence" value="ECO:0007669"/>
    <property type="project" value="InterPro"/>
</dbReference>
<name>A0A7J3M1B5_ARCFL</name>
<evidence type="ECO:0000259" key="2">
    <source>
        <dbReference type="PROSITE" id="PS50113"/>
    </source>
</evidence>
<dbReference type="SMART" id="SM00091">
    <property type="entry name" value="PAS"/>
    <property type="match status" value="1"/>
</dbReference>
<dbReference type="InterPro" id="IPR003661">
    <property type="entry name" value="HisK_dim/P_dom"/>
</dbReference>
<dbReference type="SUPFAM" id="SSF55785">
    <property type="entry name" value="PYP-like sensor domain (PAS domain)"/>
    <property type="match status" value="1"/>
</dbReference>
<protein>
    <submittedName>
        <fullName evidence="3">PAS domain S-box protein</fullName>
    </submittedName>
</protein>
<evidence type="ECO:0000313" key="3">
    <source>
        <dbReference type="EMBL" id="HGT82579.1"/>
    </source>
</evidence>
<dbReference type="InterPro" id="IPR035965">
    <property type="entry name" value="PAS-like_dom_sf"/>
</dbReference>
<dbReference type="InterPro" id="IPR000700">
    <property type="entry name" value="PAS-assoc_C"/>
</dbReference>
<reference evidence="3" key="1">
    <citation type="journal article" date="2020" name="mSystems">
        <title>Genome- and Community-Level Interaction Insights into Carbon Utilization and Element Cycling Functions of Hydrothermarchaeota in Hydrothermal Sediment.</title>
        <authorList>
            <person name="Zhou Z."/>
            <person name="Liu Y."/>
            <person name="Xu W."/>
            <person name="Pan J."/>
            <person name="Luo Z.H."/>
            <person name="Li M."/>
        </authorList>
    </citation>
    <scope>NUCLEOTIDE SEQUENCE [LARGE SCALE GENOMIC DNA]</scope>
    <source>
        <strain evidence="3">SpSt-587</strain>
    </source>
</reference>
<gene>
    <name evidence="3" type="ORF">ENT52_02490</name>
</gene>
<proteinExistence type="predicted"/>
<sequence>MNFEELFNDFPLAILILGENFAYENRKAKEIKLKENLGKDIITHNNKIFKIIERKLRDFSVFIGIEYTEEQRSTEILRIYQRFFREAKDFFFILDNRGRFLEVNPSYEILGFKKDEIVGKNSRVIAFEDQIDVLRENFKKVLNGETVRFVFKAKTAKGETRFLDVLEWPRFSDGEIIGSEGVARDVTDSKKLEIELERTNRALKILNKINQQIFREIDEYSLLLRVQGILKEFGIKSYAWLVESGNLLEAVPNASECQISGKTEFKFEKCACPKASDKSLVIPMTFEGKILGILALCSIGELWESEIQIFSQLSEDLGFAINHYKVERQRRILSHLLTENLRQFEALADKLRNPLAIAMGYAEIRKEVGCDKAIEEIEKQLRRILETVEELRFQETLSYLLTKK</sequence>